<dbReference type="RefSeq" id="XP_002500108.1">
    <property type="nucleotide sequence ID" value="XM_002500062.1"/>
</dbReference>
<feature type="compositionally biased region" description="Basic residues" evidence="1">
    <location>
        <begin position="1"/>
        <end position="21"/>
    </location>
</feature>
<dbReference type="EMBL" id="CP001323">
    <property type="protein sequence ID" value="ACO61366.1"/>
    <property type="molecule type" value="Genomic_DNA"/>
</dbReference>
<evidence type="ECO:0000313" key="2">
    <source>
        <dbReference type="EMBL" id="ACO61366.1"/>
    </source>
</evidence>
<reference evidence="2 3" key="1">
    <citation type="journal article" date="2009" name="Science">
        <title>Green evolution and dynamic adaptations revealed by genomes of the marine picoeukaryotes Micromonas.</title>
        <authorList>
            <person name="Worden A.Z."/>
            <person name="Lee J.H."/>
            <person name="Mock T."/>
            <person name="Rouze P."/>
            <person name="Simmons M.P."/>
            <person name="Aerts A.L."/>
            <person name="Allen A.E."/>
            <person name="Cuvelier M.L."/>
            <person name="Derelle E."/>
            <person name="Everett M.V."/>
            <person name="Foulon E."/>
            <person name="Grimwood J."/>
            <person name="Gundlach H."/>
            <person name="Henrissat B."/>
            <person name="Napoli C."/>
            <person name="McDonald S.M."/>
            <person name="Parker M.S."/>
            <person name="Rombauts S."/>
            <person name="Salamov A."/>
            <person name="Von Dassow P."/>
            <person name="Badger J.H."/>
            <person name="Coutinho P.M."/>
            <person name="Demir E."/>
            <person name="Dubchak I."/>
            <person name="Gentemann C."/>
            <person name="Eikrem W."/>
            <person name="Gready J.E."/>
            <person name="John U."/>
            <person name="Lanier W."/>
            <person name="Lindquist E.A."/>
            <person name="Lucas S."/>
            <person name="Mayer K.F."/>
            <person name="Moreau H."/>
            <person name="Not F."/>
            <person name="Otillar R."/>
            <person name="Panaud O."/>
            <person name="Pangilinan J."/>
            <person name="Paulsen I."/>
            <person name="Piegu B."/>
            <person name="Poliakov A."/>
            <person name="Robbens S."/>
            <person name="Schmutz J."/>
            <person name="Toulza E."/>
            <person name="Wyss T."/>
            <person name="Zelensky A."/>
            <person name="Zhou K."/>
            <person name="Armbrust E.V."/>
            <person name="Bhattacharya D."/>
            <person name="Goodenough U.W."/>
            <person name="Van de Peer Y."/>
            <person name="Grigoriev I.V."/>
        </authorList>
    </citation>
    <scope>NUCLEOTIDE SEQUENCE [LARGE SCALE GENOMIC DNA]</scope>
    <source>
        <strain evidence="3">RCC299 / NOUM17</strain>
    </source>
</reference>
<protein>
    <submittedName>
        <fullName evidence="2">Uncharacterized protein</fullName>
    </submittedName>
</protein>
<dbReference type="KEGG" id="mis:MICPUN_56057"/>
<sequence>MVSHPHSKRPFRTFHWLRRGKPNADRIGGPDSPEKPIASDLGSPTPGKNPLLDFLAPSSNRRTVGRGQRVWLGLPAAGAVGTISP</sequence>
<dbReference type="InParanoid" id="C1DY53"/>
<dbReference type="Proteomes" id="UP000002009">
    <property type="component" value="Chromosome 2"/>
</dbReference>
<gene>
    <name evidence="2" type="ORF">MICPUN_56057</name>
</gene>
<organism evidence="2 3">
    <name type="scientific">Micromonas commoda (strain RCC299 / NOUM17 / CCMP2709)</name>
    <name type="common">Picoplanktonic green alga</name>
    <dbReference type="NCBI Taxonomy" id="296587"/>
    <lineage>
        <taxon>Eukaryota</taxon>
        <taxon>Viridiplantae</taxon>
        <taxon>Chlorophyta</taxon>
        <taxon>Mamiellophyceae</taxon>
        <taxon>Mamiellales</taxon>
        <taxon>Mamiellaceae</taxon>
        <taxon>Micromonas</taxon>
    </lineage>
</organism>
<accession>C1DY53</accession>
<keyword evidence="3" id="KW-1185">Reference proteome</keyword>
<dbReference type="GeneID" id="8241301"/>
<name>C1DY53_MICCC</name>
<evidence type="ECO:0000256" key="1">
    <source>
        <dbReference type="SAM" id="MobiDB-lite"/>
    </source>
</evidence>
<proteinExistence type="predicted"/>
<feature type="region of interest" description="Disordered" evidence="1">
    <location>
        <begin position="1"/>
        <end position="58"/>
    </location>
</feature>
<dbReference type="AlphaFoldDB" id="C1DY53"/>
<evidence type="ECO:0000313" key="3">
    <source>
        <dbReference type="Proteomes" id="UP000002009"/>
    </source>
</evidence>